<dbReference type="Gene3D" id="4.10.10.10">
    <property type="entry name" value="Metallothionein Isoform II"/>
    <property type="match status" value="1"/>
</dbReference>
<proteinExistence type="inferred from homology"/>
<dbReference type="AlphaFoldDB" id="A0A8C0AMJ4"/>
<dbReference type="GO" id="GO:0071280">
    <property type="term" value="P:cellular response to copper ion"/>
    <property type="evidence" value="ECO:0007669"/>
    <property type="project" value="TreeGrafter"/>
</dbReference>
<dbReference type="Pfam" id="PF00131">
    <property type="entry name" value="Metallothio"/>
    <property type="match status" value="1"/>
</dbReference>
<dbReference type="PANTHER" id="PTHR23299">
    <property type="entry name" value="METALLOTHIONEIN"/>
    <property type="match status" value="1"/>
</dbReference>
<dbReference type="GO" id="GO:0070555">
    <property type="term" value="P:response to interleukin-1"/>
    <property type="evidence" value="ECO:0007669"/>
    <property type="project" value="UniProtKB-ARBA"/>
</dbReference>
<keyword evidence="3 4" id="KW-0480">Metal-thiolate cluster</keyword>
<dbReference type="Proteomes" id="UP000694555">
    <property type="component" value="Unplaced"/>
</dbReference>
<comment type="function">
    <text evidence="4">Metallothioneins have a high content of cysteine residues that bind various heavy metals.</text>
</comment>
<keyword evidence="2 4" id="KW-0479">Metal-binding</keyword>
<reference evidence="5" key="2">
    <citation type="submission" date="2025-09" db="UniProtKB">
        <authorList>
            <consortium name="Ensembl"/>
        </authorList>
    </citation>
    <scope>IDENTIFICATION</scope>
</reference>
<evidence type="ECO:0000256" key="3">
    <source>
        <dbReference type="ARBA" id="ARBA00022851"/>
    </source>
</evidence>
<accession>A0A8C0AMJ4</accession>
<dbReference type="GO" id="GO:0005634">
    <property type="term" value="C:nucleus"/>
    <property type="evidence" value="ECO:0007669"/>
    <property type="project" value="TreeGrafter"/>
</dbReference>
<dbReference type="GO" id="GO:0046872">
    <property type="term" value="F:metal ion binding"/>
    <property type="evidence" value="ECO:0007669"/>
    <property type="project" value="UniProtKB-KW"/>
</dbReference>
<evidence type="ECO:0000313" key="6">
    <source>
        <dbReference type="Proteomes" id="UP000694555"/>
    </source>
</evidence>
<dbReference type="GO" id="GO:0071294">
    <property type="term" value="P:cellular response to zinc ion"/>
    <property type="evidence" value="ECO:0007669"/>
    <property type="project" value="TreeGrafter"/>
</dbReference>
<protein>
    <recommendedName>
        <fullName evidence="4">Metallothionein</fullName>
    </recommendedName>
</protein>
<dbReference type="PROSITE" id="PS00203">
    <property type="entry name" value="METALLOTHIONEIN_VRT"/>
    <property type="match status" value="1"/>
</dbReference>
<evidence type="ECO:0000256" key="4">
    <source>
        <dbReference type="RuleBase" id="RU000621"/>
    </source>
</evidence>
<dbReference type="SUPFAM" id="SSF57868">
    <property type="entry name" value="Metallothionein"/>
    <property type="match status" value="1"/>
</dbReference>
<dbReference type="GO" id="GO:0010273">
    <property type="term" value="P:detoxification of copper ion"/>
    <property type="evidence" value="ECO:0007669"/>
    <property type="project" value="TreeGrafter"/>
</dbReference>
<reference evidence="5" key="1">
    <citation type="submission" date="2025-08" db="UniProtKB">
        <authorList>
            <consortium name="Ensembl"/>
        </authorList>
    </citation>
    <scope>IDENTIFICATION</scope>
</reference>
<dbReference type="GO" id="GO:0005737">
    <property type="term" value="C:cytoplasm"/>
    <property type="evidence" value="ECO:0007669"/>
    <property type="project" value="TreeGrafter"/>
</dbReference>
<evidence type="ECO:0000256" key="1">
    <source>
        <dbReference type="ARBA" id="ARBA00007283"/>
    </source>
</evidence>
<dbReference type="GO" id="GO:0071276">
    <property type="term" value="P:cellular response to cadmium ion"/>
    <property type="evidence" value="ECO:0007669"/>
    <property type="project" value="TreeGrafter"/>
</dbReference>
<dbReference type="InterPro" id="IPR018064">
    <property type="entry name" value="Metalthion_vert_metal_BS"/>
</dbReference>
<dbReference type="GO" id="GO:0006882">
    <property type="term" value="P:intracellular zinc ion homeostasis"/>
    <property type="evidence" value="ECO:0007669"/>
    <property type="project" value="TreeGrafter"/>
</dbReference>
<organism evidence="5 6">
    <name type="scientific">Buteo japonicus</name>
    <dbReference type="NCBI Taxonomy" id="224669"/>
    <lineage>
        <taxon>Eukaryota</taxon>
        <taxon>Metazoa</taxon>
        <taxon>Chordata</taxon>
        <taxon>Craniata</taxon>
        <taxon>Vertebrata</taxon>
        <taxon>Euteleostomi</taxon>
        <taxon>Archelosauria</taxon>
        <taxon>Archosauria</taxon>
        <taxon>Dinosauria</taxon>
        <taxon>Saurischia</taxon>
        <taxon>Theropoda</taxon>
        <taxon>Coelurosauria</taxon>
        <taxon>Aves</taxon>
        <taxon>Neognathae</taxon>
        <taxon>Neoaves</taxon>
        <taxon>Telluraves</taxon>
        <taxon>Accipitrimorphae</taxon>
        <taxon>Accipitriformes</taxon>
        <taxon>Accipitridae</taxon>
        <taxon>Accipitrinae</taxon>
        <taxon>Buteo</taxon>
    </lineage>
</organism>
<name>A0A8C0AMJ4_9AVES</name>
<dbReference type="InterPro" id="IPR023587">
    <property type="entry name" value="Metalthion_dom_sf_vert"/>
</dbReference>
<evidence type="ECO:0000256" key="2">
    <source>
        <dbReference type="ARBA" id="ARBA00022723"/>
    </source>
</evidence>
<keyword evidence="6" id="KW-1185">Reference proteome</keyword>
<dbReference type="PANTHER" id="PTHR23299:SF24">
    <property type="entry name" value="METALLOTHIONEIN-1X"/>
    <property type="match status" value="1"/>
</dbReference>
<sequence length="97" mass="9904">TKPSQTIPWIPRTARVPPVSASSRLCPAGPVPSCPSANGRSPAPGDSCSCAGSCKCKNCRCRSCRKSCCSCCPASCSNCAKGCVCKEPASSKCSCCH</sequence>
<evidence type="ECO:0000313" key="5">
    <source>
        <dbReference type="Ensembl" id="ENSBJAP00000001884.1"/>
    </source>
</evidence>
<comment type="similarity">
    <text evidence="1 4">Belongs to the metallothionein superfamily. Type 1 family.</text>
</comment>
<dbReference type="Ensembl" id="ENSBJAT00000001931.1">
    <property type="protein sequence ID" value="ENSBJAP00000001884.1"/>
    <property type="gene ID" value="ENSBJAG00000001410.1"/>
</dbReference>
<dbReference type="InterPro" id="IPR000006">
    <property type="entry name" value="Metalthion_vert"/>
</dbReference>
<dbReference type="InterPro" id="IPR017854">
    <property type="entry name" value="Metalthion_dom_sf"/>
</dbReference>
<dbReference type="FunFam" id="4.10.10.10:FF:000001">
    <property type="entry name" value="Metallothionein"/>
    <property type="match status" value="1"/>
</dbReference>
<dbReference type="PRINTS" id="PR00860">
    <property type="entry name" value="MTVERTEBRATE"/>
</dbReference>